<evidence type="ECO:0000313" key="2">
    <source>
        <dbReference type="EMBL" id="VDP67487.1"/>
    </source>
</evidence>
<proteinExistence type="predicted"/>
<evidence type="ECO:0000313" key="3">
    <source>
        <dbReference type="Proteomes" id="UP000269396"/>
    </source>
</evidence>
<name>A0A183PKZ0_9TREM</name>
<evidence type="ECO:0000256" key="1">
    <source>
        <dbReference type="SAM" id="MobiDB-lite"/>
    </source>
</evidence>
<sequence>MIIKSFSVQKKCLVFLLAACVTLYLLFWSRLGLTFIIYDHPIPDYILTDDRASRIHQHRIQLYRPENSSSTINTFVYIPTEFNENEAYISNLLRHNGYVAAILSEEFAVETLFHSPTFSCTCGRVSDPCVCCGILQPQVSGQNNLSPDLYQPILLTSDNTKAAQLCMNTTYLPNKKQIKTSAVFVNLTSSHGDFSGKLDSVIKKSDKNVMKFTYLSTVFDTVFLPSSPLPVICSGRSKNNYVVDLCVNFTTLEYKFDSDSDHKTVFHACAFIQVVLNRMFVIARYPKFCFDAHRGAAGDADQASNNKMFNMDVLINPSNSSADYSLASSESENTSYVKSSNYSKSPNTKILGSSFQVVNSENKNPKSPLQNSHELHRGIP</sequence>
<feature type="compositionally biased region" description="Polar residues" evidence="1">
    <location>
        <begin position="353"/>
        <end position="372"/>
    </location>
</feature>
<keyword evidence="3" id="KW-1185">Reference proteome</keyword>
<gene>
    <name evidence="2" type="ORF">SMTD_LOCUS15026</name>
</gene>
<protein>
    <submittedName>
        <fullName evidence="2">Uncharacterized protein</fullName>
    </submittedName>
</protein>
<reference evidence="2 3" key="1">
    <citation type="submission" date="2018-11" db="EMBL/GenBank/DDBJ databases">
        <authorList>
            <consortium name="Pathogen Informatics"/>
        </authorList>
    </citation>
    <scope>NUCLEOTIDE SEQUENCE [LARGE SCALE GENOMIC DNA]</scope>
    <source>
        <strain>Denwood</strain>
        <strain evidence="3">Zambia</strain>
    </source>
</reference>
<dbReference type="Proteomes" id="UP000269396">
    <property type="component" value="Unassembled WGS sequence"/>
</dbReference>
<organism evidence="2 3">
    <name type="scientific">Schistosoma mattheei</name>
    <dbReference type="NCBI Taxonomy" id="31246"/>
    <lineage>
        <taxon>Eukaryota</taxon>
        <taxon>Metazoa</taxon>
        <taxon>Spiralia</taxon>
        <taxon>Lophotrochozoa</taxon>
        <taxon>Platyhelminthes</taxon>
        <taxon>Trematoda</taxon>
        <taxon>Digenea</taxon>
        <taxon>Strigeidida</taxon>
        <taxon>Schistosomatoidea</taxon>
        <taxon>Schistosomatidae</taxon>
        <taxon>Schistosoma</taxon>
    </lineage>
</organism>
<accession>A0A183PKZ0</accession>
<dbReference type="EMBL" id="UZAL01035348">
    <property type="protein sequence ID" value="VDP67487.1"/>
    <property type="molecule type" value="Genomic_DNA"/>
</dbReference>
<feature type="region of interest" description="Disordered" evidence="1">
    <location>
        <begin position="353"/>
        <end position="380"/>
    </location>
</feature>
<dbReference type="AlphaFoldDB" id="A0A183PKZ0"/>
<dbReference type="STRING" id="31246.A0A183PKZ0"/>